<dbReference type="GO" id="GO:0047267">
    <property type="term" value="F:undecaprenyl-phosphate mannosyltransferase activity"/>
    <property type="evidence" value="ECO:0007669"/>
    <property type="project" value="UniProtKB-EC"/>
</dbReference>
<dbReference type="PANTHER" id="PTHR48090:SF7">
    <property type="entry name" value="RFBJ PROTEIN"/>
    <property type="match status" value="1"/>
</dbReference>
<keyword evidence="4" id="KW-1185">Reference proteome</keyword>
<dbReference type="OrthoDB" id="9766299at2"/>
<feature type="compositionally biased region" description="Polar residues" evidence="1">
    <location>
        <begin position="1"/>
        <end position="16"/>
    </location>
</feature>
<protein>
    <submittedName>
        <fullName evidence="3">Undecaprenyl-phosphate mannosyltransferase</fullName>
        <ecNumber evidence="3">2.4.1.54</ecNumber>
    </submittedName>
</protein>
<dbReference type="InterPro" id="IPR001173">
    <property type="entry name" value="Glyco_trans_2-like"/>
</dbReference>
<accession>A0A5C5ZKU1</accession>
<name>A0A5C5ZKU1_9BACT</name>
<dbReference type="Pfam" id="PF00535">
    <property type="entry name" value="Glycos_transf_2"/>
    <property type="match status" value="1"/>
</dbReference>
<feature type="region of interest" description="Disordered" evidence="1">
    <location>
        <begin position="1"/>
        <end position="23"/>
    </location>
</feature>
<dbReference type="Proteomes" id="UP000316213">
    <property type="component" value="Unassembled WGS sequence"/>
</dbReference>
<sequence>MTPTISPTENPRTQPSVAPPATSKISRSTTWIIVPAYNEATRLGNTLNKLCQAGDYQVVVVDDGSKDDTAEAAARWPVHVLRHPINCGQGAAIQTGIDYALSRGAEVLVTFDGDGQHDAREIERLLEPLRNGVADVVLGSRFLGGTIKMPASRHALLVAATWYTRLTTRLSVTDTHNGFRAFTREAAMQVRIRHPRMAHASEILEEIARRGLRWVEAPVTIRYTEETLAKGQSGWDAIRIAGQLMLGRLVR</sequence>
<dbReference type="InterPro" id="IPR029044">
    <property type="entry name" value="Nucleotide-diphossugar_trans"/>
</dbReference>
<dbReference type="SUPFAM" id="SSF53448">
    <property type="entry name" value="Nucleotide-diphospho-sugar transferases"/>
    <property type="match status" value="1"/>
</dbReference>
<dbReference type="EC" id="2.4.1.54" evidence="3"/>
<dbReference type="Gene3D" id="3.90.550.10">
    <property type="entry name" value="Spore Coat Polysaccharide Biosynthesis Protein SpsA, Chain A"/>
    <property type="match status" value="1"/>
</dbReference>
<dbReference type="PANTHER" id="PTHR48090">
    <property type="entry name" value="UNDECAPRENYL-PHOSPHATE 4-DEOXY-4-FORMAMIDO-L-ARABINOSE TRANSFERASE-RELATED"/>
    <property type="match status" value="1"/>
</dbReference>
<dbReference type="EMBL" id="SJPM01000022">
    <property type="protein sequence ID" value="TWT88032.1"/>
    <property type="molecule type" value="Genomic_DNA"/>
</dbReference>
<organism evidence="3 4">
    <name type="scientific">Neorhodopirellula pilleata</name>
    <dbReference type="NCBI Taxonomy" id="2714738"/>
    <lineage>
        <taxon>Bacteria</taxon>
        <taxon>Pseudomonadati</taxon>
        <taxon>Planctomycetota</taxon>
        <taxon>Planctomycetia</taxon>
        <taxon>Pirellulales</taxon>
        <taxon>Pirellulaceae</taxon>
        <taxon>Neorhodopirellula</taxon>
    </lineage>
</organism>
<evidence type="ECO:0000256" key="1">
    <source>
        <dbReference type="SAM" id="MobiDB-lite"/>
    </source>
</evidence>
<evidence type="ECO:0000313" key="3">
    <source>
        <dbReference type="EMBL" id="TWT88032.1"/>
    </source>
</evidence>
<dbReference type="AlphaFoldDB" id="A0A5C5ZKU1"/>
<dbReference type="CDD" id="cd04179">
    <property type="entry name" value="DPM_DPG-synthase_like"/>
    <property type="match status" value="1"/>
</dbReference>
<gene>
    <name evidence="3" type="ORF">Pla100_57630</name>
</gene>
<dbReference type="InterPro" id="IPR050256">
    <property type="entry name" value="Glycosyltransferase_2"/>
</dbReference>
<feature type="domain" description="Glycosyltransferase 2-like" evidence="2">
    <location>
        <begin position="32"/>
        <end position="187"/>
    </location>
</feature>
<proteinExistence type="predicted"/>
<reference evidence="3 4" key="1">
    <citation type="submission" date="2019-02" db="EMBL/GenBank/DDBJ databases">
        <title>Deep-cultivation of Planctomycetes and their phenomic and genomic characterization uncovers novel biology.</title>
        <authorList>
            <person name="Wiegand S."/>
            <person name="Jogler M."/>
            <person name="Boedeker C."/>
            <person name="Pinto D."/>
            <person name="Vollmers J."/>
            <person name="Rivas-Marin E."/>
            <person name="Kohn T."/>
            <person name="Peeters S.H."/>
            <person name="Heuer A."/>
            <person name="Rast P."/>
            <person name="Oberbeckmann S."/>
            <person name="Bunk B."/>
            <person name="Jeske O."/>
            <person name="Meyerdierks A."/>
            <person name="Storesund J.E."/>
            <person name="Kallscheuer N."/>
            <person name="Luecker S."/>
            <person name="Lage O.M."/>
            <person name="Pohl T."/>
            <person name="Merkel B.J."/>
            <person name="Hornburger P."/>
            <person name="Mueller R.-W."/>
            <person name="Bruemmer F."/>
            <person name="Labrenz M."/>
            <person name="Spormann A.M."/>
            <person name="Op Den Camp H."/>
            <person name="Overmann J."/>
            <person name="Amann R."/>
            <person name="Jetten M.S.M."/>
            <person name="Mascher T."/>
            <person name="Medema M.H."/>
            <person name="Devos D.P."/>
            <person name="Kaster A.-K."/>
            <person name="Ovreas L."/>
            <person name="Rohde M."/>
            <person name="Galperin M.Y."/>
            <person name="Jogler C."/>
        </authorList>
    </citation>
    <scope>NUCLEOTIDE SEQUENCE [LARGE SCALE GENOMIC DNA]</scope>
    <source>
        <strain evidence="3 4">Pla100</strain>
    </source>
</reference>
<keyword evidence="3" id="KW-0808">Transferase</keyword>
<evidence type="ECO:0000259" key="2">
    <source>
        <dbReference type="Pfam" id="PF00535"/>
    </source>
</evidence>
<evidence type="ECO:0000313" key="4">
    <source>
        <dbReference type="Proteomes" id="UP000316213"/>
    </source>
</evidence>
<comment type="caution">
    <text evidence="3">The sequence shown here is derived from an EMBL/GenBank/DDBJ whole genome shotgun (WGS) entry which is preliminary data.</text>
</comment>
<keyword evidence="3" id="KW-0328">Glycosyltransferase</keyword>